<organism evidence="2 3">
    <name type="scientific">Salinactinospora qingdaonensis</name>
    <dbReference type="NCBI Taxonomy" id="702744"/>
    <lineage>
        <taxon>Bacteria</taxon>
        <taxon>Bacillati</taxon>
        <taxon>Actinomycetota</taxon>
        <taxon>Actinomycetes</taxon>
        <taxon>Streptosporangiales</taxon>
        <taxon>Nocardiopsidaceae</taxon>
        <taxon>Salinactinospora</taxon>
    </lineage>
</organism>
<feature type="transmembrane region" description="Helical" evidence="1">
    <location>
        <begin position="145"/>
        <end position="170"/>
    </location>
</feature>
<dbReference type="EMBL" id="BAABDD010000011">
    <property type="protein sequence ID" value="GAA3747075.1"/>
    <property type="molecule type" value="Genomic_DNA"/>
</dbReference>
<gene>
    <name evidence="2" type="ORF">GCM10022402_28170</name>
</gene>
<dbReference type="Proteomes" id="UP001500908">
    <property type="component" value="Unassembled WGS sequence"/>
</dbReference>
<evidence type="ECO:0000256" key="1">
    <source>
        <dbReference type="SAM" id="Phobius"/>
    </source>
</evidence>
<comment type="caution">
    <text evidence="2">The sequence shown here is derived from an EMBL/GenBank/DDBJ whole genome shotgun (WGS) entry which is preliminary data.</text>
</comment>
<sequence length="182" mass="19108">MATQNIDRAPATAGTERDILASPTARGVFAAARLAIGWIFLWAFLDKAFGLGFAPPAEGAWINGGSPTQGFLAGAAQGPLAGFYGSFAGAVWADWLFMLGLLGIGLAFLLGIGMRIGAASGALLLVLMWSAVLPPQNNPFMDDHLVMALTMVGLALIHSGDTAGLGRWWAELPIVRRYPALR</sequence>
<evidence type="ECO:0000313" key="3">
    <source>
        <dbReference type="Proteomes" id="UP001500908"/>
    </source>
</evidence>
<proteinExistence type="predicted"/>
<keyword evidence="1" id="KW-0812">Transmembrane</keyword>
<evidence type="ECO:0000313" key="2">
    <source>
        <dbReference type="EMBL" id="GAA3747075.1"/>
    </source>
</evidence>
<reference evidence="3" key="1">
    <citation type="journal article" date="2019" name="Int. J. Syst. Evol. Microbiol.">
        <title>The Global Catalogue of Microorganisms (GCM) 10K type strain sequencing project: providing services to taxonomists for standard genome sequencing and annotation.</title>
        <authorList>
            <consortium name="The Broad Institute Genomics Platform"/>
            <consortium name="The Broad Institute Genome Sequencing Center for Infectious Disease"/>
            <person name="Wu L."/>
            <person name="Ma J."/>
        </authorList>
    </citation>
    <scope>NUCLEOTIDE SEQUENCE [LARGE SCALE GENOMIC DNA]</scope>
    <source>
        <strain evidence="3">JCM 17137</strain>
    </source>
</reference>
<name>A0ABP7FTP3_9ACTN</name>
<keyword evidence="1" id="KW-1133">Transmembrane helix</keyword>
<feature type="transmembrane region" description="Helical" evidence="1">
    <location>
        <begin position="116"/>
        <end position="133"/>
    </location>
</feature>
<feature type="transmembrane region" description="Helical" evidence="1">
    <location>
        <begin position="87"/>
        <end position="109"/>
    </location>
</feature>
<dbReference type="RefSeq" id="WP_344971798.1">
    <property type="nucleotide sequence ID" value="NZ_BAABDD010000011.1"/>
</dbReference>
<feature type="transmembrane region" description="Helical" evidence="1">
    <location>
        <begin position="27"/>
        <end position="45"/>
    </location>
</feature>
<keyword evidence="3" id="KW-1185">Reference proteome</keyword>
<keyword evidence="1" id="KW-0472">Membrane</keyword>
<accession>A0ABP7FTP3</accession>
<protein>
    <submittedName>
        <fullName evidence="2">DoxX family membrane protein</fullName>
    </submittedName>
</protein>